<dbReference type="RefSeq" id="WP_126407372.1">
    <property type="nucleotide sequence ID" value="NZ_RXNT01000003.1"/>
</dbReference>
<dbReference type="Proteomes" id="UP000271374">
    <property type="component" value="Unassembled WGS sequence"/>
</dbReference>
<evidence type="ECO:0000313" key="3">
    <source>
        <dbReference type="EMBL" id="RTR35443.1"/>
    </source>
</evidence>
<comment type="caution">
    <text evidence="3">The sequence shown here is derived from an EMBL/GenBank/DDBJ whole genome shotgun (WGS) entry which is preliminary data.</text>
</comment>
<accession>A0A431WIU0</accession>
<dbReference type="OrthoDB" id="2988958at2"/>
<feature type="region of interest" description="Disordered" evidence="1">
    <location>
        <begin position="25"/>
        <end position="95"/>
    </location>
</feature>
<evidence type="ECO:0000256" key="1">
    <source>
        <dbReference type="SAM" id="MobiDB-lite"/>
    </source>
</evidence>
<feature type="signal peptide" evidence="2">
    <location>
        <begin position="1"/>
        <end position="19"/>
    </location>
</feature>
<feature type="compositionally biased region" description="Polar residues" evidence="1">
    <location>
        <begin position="25"/>
        <end position="34"/>
    </location>
</feature>
<dbReference type="PROSITE" id="PS51257">
    <property type="entry name" value="PROKAR_LIPOPROTEIN"/>
    <property type="match status" value="1"/>
</dbReference>
<reference evidence="3 4" key="1">
    <citation type="submission" date="2018-12" db="EMBL/GenBank/DDBJ databases">
        <title>Bacillus yapensis draft genome sequence.</title>
        <authorList>
            <person name="Yu L."/>
            <person name="Xu X."/>
            <person name="Tang X."/>
        </authorList>
    </citation>
    <scope>NUCLEOTIDE SEQUENCE [LARGE SCALE GENOMIC DNA]</scope>
    <source>
        <strain evidence="3 4">XXST-01</strain>
    </source>
</reference>
<dbReference type="Pfam" id="PF09580">
    <property type="entry name" value="Spore_YhcN_YlaJ"/>
    <property type="match status" value="1"/>
</dbReference>
<name>A0A431WIU0_9BACI</name>
<sequence>MQKKIIVPATVLIALGLAACGNNDEATNGDNNSPLPMGYYSNEHHEESGGNTDWINEDNDGPATELMDHTLGGEGEESTLRGVNNESAPDGKYRDTLFSRSDRNYHGHLNNLNGGARSAYYTNYNGDLAKKIGATAASVVNVGDARALIHGDQVLVAAVLEDQGRVNETKASIEDAVSPHLKGKSLTIATDDSTYSRIRTLDNDLREGGPKDMVNEEIDNIFKSINNNR</sequence>
<dbReference type="AlphaFoldDB" id="A0A431WIU0"/>
<keyword evidence="2" id="KW-0732">Signal</keyword>
<proteinExistence type="predicted"/>
<evidence type="ECO:0000256" key="2">
    <source>
        <dbReference type="SAM" id="SignalP"/>
    </source>
</evidence>
<evidence type="ECO:0000313" key="4">
    <source>
        <dbReference type="Proteomes" id="UP000271374"/>
    </source>
</evidence>
<protein>
    <submittedName>
        <fullName evidence="3">Spore cortex protein CoxA</fullName>
    </submittedName>
</protein>
<organism evidence="3 4">
    <name type="scientific">Bacillus yapensis</name>
    <dbReference type="NCBI Taxonomy" id="2492960"/>
    <lineage>
        <taxon>Bacteria</taxon>
        <taxon>Bacillati</taxon>
        <taxon>Bacillota</taxon>
        <taxon>Bacilli</taxon>
        <taxon>Bacillales</taxon>
        <taxon>Bacillaceae</taxon>
        <taxon>Bacillus</taxon>
    </lineage>
</organism>
<dbReference type="EMBL" id="RXNT01000003">
    <property type="protein sequence ID" value="RTR35443.1"/>
    <property type="molecule type" value="Genomic_DNA"/>
</dbReference>
<keyword evidence="4" id="KW-1185">Reference proteome</keyword>
<dbReference type="InterPro" id="IPR019076">
    <property type="entry name" value="Spore_lipoprot_YhcN/YlaJ-like"/>
</dbReference>
<feature type="chain" id="PRO_5038950357" evidence="2">
    <location>
        <begin position="20"/>
        <end position="229"/>
    </location>
</feature>
<gene>
    <name evidence="3" type="ORF">EKG37_06090</name>
</gene>